<evidence type="ECO:0000256" key="5">
    <source>
        <dbReference type="ARBA" id="ARBA00022729"/>
    </source>
</evidence>
<protein>
    <submittedName>
        <fullName evidence="10">Thionin</fullName>
    </submittedName>
</protein>
<keyword evidence="7" id="KW-1015">Disulfide bond</keyword>
<sequence>MGSKGLKSVIMCVLILGIILEVEGKSCCKSTLARNCYNACRLRFPRPVCATTCGCKIIKGNKCPPGYPKLNLLPNSAGEPDAIEYCNLGCVSSMCDTMNNAPEFVSEEMKIDMEQCSDTCDRFCNGNARIASVAA</sequence>
<dbReference type="AlphaFoldDB" id="A0A3L6QAF2"/>
<dbReference type="Pfam" id="PF00321">
    <property type="entry name" value="Thionin"/>
    <property type="match status" value="1"/>
</dbReference>
<keyword evidence="5 9" id="KW-0732">Signal</keyword>
<dbReference type="InterPro" id="IPR001010">
    <property type="entry name" value="Thionin"/>
</dbReference>
<dbReference type="SUPFAM" id="SSF57429">
    <property type="entry name" value="Crambin-like"/>
    <property type="match status" value="1"/>
</dbReference>
<proteinExistence type="inferred from homology"/>
<reference evidence="11" key="1">
    <citation type="journal article" date="2019" name="Nat. Commun.">
        <title>The genome of broomcorn millet.</title>
        <authorList>
            <person name="Zou C."/>
            <person name="Miki D."/>
            <person name="Li D."/>
            <person name="Tang Q."/>
            <person name="Xiao L."/>
            <person name="Rajput S."/>
            <person name="Deng P."/>
            <person name="Jia W."/>
            <person name="Huang R."/>
            <person name="Zhang M."/>
            <person name="Sun Y."/>
            <person name="Hu J."/>
            <person name="Fu X."/>
            <person name="Schnable P.S."/>
            <person name="Li F."/>
            <person name="Zhang H."/>
            <person name="Feng B."/>
            <person name="Zhu X."/>
            <person name="Liu R."/>
            <person name="Schnable J.C."/>
            <person name="Zhu J.-K."/>
            <person name="Zhang H."/>
        </authorList>
    </citation>
    <scope>NUCLEOTIDE SEQUENCE [LARGE SCALE GENOMIC DNA]</scope>
</reference>
<dbReference type="PROSITE" id="PS00271">
    <property type="entry name" value="THIONIN"/>
    <property type="match status" value="1"/>
</dbReference>
<organism evidence="10 11">
    <name type="scientific">Panicum miliaceum</name>
    <name type="common">Proso millet</name>
    <name type="synonym">Broomcorn millet</name>
    <dbReference type="NCBI Taxonomy" id="4540"/>
    <lineage>
        <taxon>Eukaryota</taxon>
        <taxon>Viridiplantae</taxon>
        <taxon>Streptophyta</taxon>
        <taxon>Embryophyta</taxon>
        <taxon>Tracheophyta</taxon>
        <taxon>Spermatophyta</taxon>
        <taxon>Magnoliopsida</taxon>
        <taxon>Liliopsida</taxon>
        <taxon>Poales</taxon>
        <taxon>Poaceae</taxon>
        <taxon>PACMAD clade</taxon>
        <taxon>Panicoideae</taxon>
        <taxon>Panicodae</taxon>
        <taxon>Paniceae</taxon>
        <taxon>Panicinae</taxon>
        <taxon>Panicum</taxon>
        <taxon>Panicum sect. Panicum</taxon>
    </lineage>
</organism>
<dbReference type="OrthoDB" id="653285at2759"/>
<dbReference type="PANTHER" id="PTHR33920:SF2">
    <property type="entry name" value="THIONIN-2.1-RELATED"/>
    <property type="match status" value="1"/>
</dbReference>
<dbReference type="FunFam" id="3.30.1350.10:FF:000001">
    <property type="entry name" value="Hellethionin-D"/>
    <property type="match status" value="1"/>
</dbReference>
<evidence type="ECO:0000256" key="6">
    <source>
        <dbReference type="ARBA" id="ARBA00022821"/>
    </source>
</evidence>
<evidence type="ECO:0000256" key="3">
    <source>
        <dbReference type="ARBA" id="ARBA00022525"/>
    </source>
</evidence>
<dbReference type="PRINTS" id="PR00287">
    <property type="entry name" value="THIONIN"/>
</dbReference>
<evidence type="ECO:0000256" key="7">
    <source>
        <dbReference type="ARBA" id="ARBA00023157"/>
    </source>
</evidence>
<evidence type="ECO:0000256" key="9">
    <source>
        <dbReference type="SAM" id="SignalP"/>
    </source>
</evidence>
<name>A0A3L6QAF2_PANMI</name>
<comment type="function">
    <text evidence="1">Thionins are small plant proteins which are toxic to animal cells. They seem to exert their toxic effect at the level of the cell membrane. Their precise function is not known.</text>
</comment>
<comment type="caution">
    <text evidence="10">The sequence shown here is derived from an EMBL/GenBank/DDBJ whole genome shotgun (WGS) entry which is preliminary data.</text>
</comment>
<keyword evidence="4" id="KW-0800">Toxin</keyword>
<evidence type="ECO:0000256" key="8">
    <source>
        <dbReference type="ARBA" id="ARBA00043965"/>
    </source>
</evidence>
<evidence type="ECO:0000313" key="11">
    <source>
        <dbReference type="Proteomes" id="UP000275267"/>
    </source>
</evidence>
<comment type="subcellular location">
    <subcellularLocation>
        <location evidence="2">Secreted</location>
    </subcellularLocation>
</comment>
<dbReference type="EMBL" id="PQIB02000013">
    <property type="protein sequence ID" value="RLM75599.1"/>
    <property type="molecule type" value="Genomic_DNA"/>
</dbReference>
<dbReference type="PANTHER" id="PTHR33920">
    <property type="entry name" value="THIONIN-2.1-RELATED"/>
    <property type="match status" value="1"/>
</dbReference>
<dbReference type="GO" id="GO:0006952">
    <property type="term" value="P:defense response"/>
    <property type="evidence" value="ECO:0007669"/>
    <property type="project" value="UniProtKB-KW"/>
</dbReference>
<gene>
    <name evidence="10" type="ORF">C2845_PM15G09070</name>
</gene>
<dbReference type="GO" id="GO:0090729">
    <property type="term" value="F:toxin activity"/>
    <property type="evidence" value="ECO:0007669"/>
    <property type="project" value="UniProtKB-KW"/>
</dbReference>
<dbReference type="Proteomes" id="UP000275267">
    <property type="component" value="Unassembled WGS sequence"/>
</dbReference>
<evidence type="ECO:0000256" key="1">
    <source>
        <dbReference type="ARBA" id="ARBA00002847"/>
    </source>
</evidence>
<evidence type="ECO:0000256" key="4">
    <source>
        <dbReference type="ARBA" id="ARBA00022656"/>
    </source>
</evidence>
<evidence type="ECO:0000256" key="2">
    <source>
        <dbReference type="ARBA" id="ARBA00004613"/>
    </source>
</evidence>
<accession>A0A3L6QAF2</accession>
<dbReference type="InterPro" id="IPR036391">
    <property type="entry name" value="Thionin-like_sf"/>
</dbReference>
<feature type="chain" id="PRO_5018056851" evidence="9">
    <location>
        <begin position="25"/>
        <end position="135"/>
    </location>
</feature>
<keyword evidence="6" id="KW-0611">Plant defense</keyword>
<feature type="signal peptide" evidence="9">
    <location>
        <begin position="1"/>
        <end position="24"/>
    </location>
</feature>
<dbReference type="Gene3D" id="3.30.1350.10">
    <property type="entry name" value="Thionin-like"/>
    <property type="match status" value="1"/>
</dbReference>
<keyword evidence="3" id="KW-0964">Secreted</keyword>
<keyword evidence="11" id="KW-1185">Reference proteome</keyword>
<comment type="similarity">
    <text evidence="8">Belongs to the plant thionin (TC 1.C.44) family. 4 C-C subfamily.</text>
</comment>
<evidence type="ECO:0000313" key="10">
    <source>
        <dbReference type="EMBL" id="RLM75599.1"/>
    </source>
</evidence>
<dbReference type="GO" id="GO:0005576">
    <property type="term" value="C:extracellular region"/>
    <property type="evidence" value="ECO:0007669"/>
    <property type="project" value="UniProtKB-SubCell"/>
</dbReference>